<feature type="transmembrane region" description="Helical" evidence="6">
    <location>
        <begin position="39"/>
        <end position="60"/>
    </location>
</feature>
<dbReference type="PANTHER" id="PTHR33529:SF6">
    <property type="entry name" value="YJGP_YJGQ FAMILY PERMEASE"/>
    <property type="match status" value="1"/>
</dbReference>
<evidence type="ECO:0000313" key="8">
    <source>
        <dbReference type="Proteomes" id="UP000001203"/>
    </source>
</evidence>
<keyword evidence="8" id="KW-1185">Reference proteome</keyword>
<dbReference type="InterPro" id="IPR005495">
    <property type="entry name" value="LptG/LptF_permease"/>
</dbReference>
<dbReference type="STRING" id="43989.cce_1246"/>
<evidence type="ECO:0000256" key="2">
    <source>
        <dbReference type="ARBA" id="ARBA00022475"/>
    </source>
</evidence>
<evidence type="ECO:0000256" key="1">
    <source>
        <dbReference type="ARBA" id="ARBA00004651"/>
    </source>
</evidence>
<dbReference type="Proteomes" id="UP000001203">
    <property type="component" value="Chromosome circular"/>
</dbReference>
<comment type="subcellular location">
    <subcellularLocation>
        <location evidence="1">Cell membrane</location>
        <topology evidence="1">Multi-pass membrane protein</topology>
    </subcellularLocation>
</comment>
<keyword evidence="4 6" id="KW-1133">Transmembrane helix</keyword>
<gene>
    <name evidence="7" type="ordered locus">cce_1246</name>
</gene>
<protein>
    <submittedName>
        <fullName evidence="7">Permease YjgP/YjgQ</fullName>
    </submittedName>
</protein>
<feature type="transmembrane region" description="Helical" evidence="6">
    <location>
        <begin position="348"/>
        <end position="374"/>
    </location>
</feature>
<evidence type="ECO:0000256" key="5">
    <source>
        <dbReference type="ARBA" id="ARBA00023136"/>
    </source>
</evidence>
<evidence type="ECO:0000256" key="3">
    <source>
        <dbReference type="ARBA" id="ARBA00022692"/>
    </source>
</evidence>
<evidence type="ECO:0000313" key="7">
    <source>
        <dbReference type="EMBL" id="ACB50596.1"/>
    </source>
</evidence>
<evidence type="ECO:0000256" key="6">
    <source>
        <dbReference type="SAM" id="Phobius"/>
    </source>
</evidence>
<organism evidence="7 8">
    <name type="scientific">Crocosphaera subtropica (strain ATCC 51142 / BH68)</name>
    <name type="common">Cyanothece sp. (strain ATCC 51142)</name>
    <dbReference type="NCBI Taxonomy" id="43989"/>
    <lineage>
        <taxon>Bacteria</taxon>
        <taxon>Bacillati</taxon>
        <taxon>Cyanobacteriota</taxon>
        <taxon>Cyanophyceae</taxon>
        <taxon>Oscillatoriophycideae</taxon>
        <taxon>Chroococcales</taxon>
        <taxon>Aphanothecaceae</taxon>
        <taxon>Crocosphaera</taxon>
        <taxon>Crocosphaera subtropica</taxon>
    </lineage>
</organism>
<keyword evidence="3 6" id="KW-0812">Transmembrane</keyword>
<evidence type="ECO:0000256" key="4">
    <source>
        <dbReference type="ARBA" id="ARBA00022989"/>
    </source>
</evidence>
<dbReference type="KEGG" id="cyt:cce_1246"/>
<accession>B1WVK9</accession>
<dbReference type="EMBL" id="CP000806">
    <property type="protein sequence ID" value="ACB50596.1"/>
    <property type="molecule type" value="Genomic_DNA"/>
</dbReference>
<dbReference type="PANTHER" id="PTHR33529">
    <property type="entry name" value="SLR0882 PROTEIN-RELATED"/>
    <property type="match status" value="1"/>
</dbReference>
<feature type="transmembrane region" description="Helical" evidence="6">
    <location>
        <begin position="319"/>
        <end position="336"/>
    </location>
</feature>
<keyword evidence="2" id="KW-1003">Cell membrane</keyword>
<dbReference type="AlphaFoldDB" id="B1WVK9"/>
<name>B1WVK9_CROS5</name>
<dbReference type="Pfam" id="PF03739">
    <property type="entry name" value="LptF_LptG"/>
    <property type="match status" value="1"/>
</dbReference>
<feature type="transmembrane region" description="Helical" evidence="6">
    <location>
        <begin position="380"/>
        <end position="399"/>
    </location>
</feature>
<proteinExistence type="predicted"/>
<sequence length="401" mass="45199">MIPRKPMPMKVIKFLGHFLRLRWGAKSLSLMDRYLASQLIGPLLFSVGLVSVLGVAIGYLSDLADKVVDSNLPLIQASEILLLKVPEFTAYALPISVMLSTLLTYGRLSNDSELIAFRGCGVSLYRLIVPAVVMSLVVTGVTFLVSELVVPAANYRATAILVEYLQEEHPYWQNKDIFYPDYEQVVLPNGEKEKRLKHLFFAEQFDGQNLKTLTVLEWLEERLNRIVVSDSATWNGQEETWDFFDGTIYQLAPDASYKEAYPFEHRQLPLTKAAFEFALQGRDPYEMNIIQARQYMKILKMMGDDKKLRMFQVRIQQKLAFPFICVVFGVVGSALGSMPQQMSRATGFGLSVVIIFSYYLLGFLIGSLGLMGLISPVLAGWLPNILGLAMGGWLLYRFAES</sequence>
<dbReference type="eggNOG" id="COG0795">
    <property type="taxonomic scope" value="Bacteria"/>
</dbReference>
<dbReference type="GO" id="GO:0015920">
    <property type="term" value="P:lipopolysaccharide transport"/>
    <property type="evidence" value="ECO:0007669"/>
    <property type="project" value="TreeGrafter"/>
</dbReference>
<dbReference type="GO" id="GO:0043190">
    <property type="term" value="C:ATP-binding cassette (ABC) transporter complex"/>
    <property type="evidence" value="ECO:0007669"/>
    <property type="project" value="TreeGrafter"/>
</dbReference>
<feature type="transmembrane region" description="Helical" evidence="6">
    <location>
        <begin position="127"/>
        <end position="146"/>
    </location>
</feature>
<dbReference type="HOGENOM" id="CLU_028799_3_1_3"/>
<keyword evidence="5 6" id="KW-0472">Membrane</keyword>
<reference evidence="7 8" key="1">
    <citation type="journal article" date="2008" name="Proc. Natl. Acad. Sci. U.S.A.">
        <title>The genome of Cyanothece 51142, a unicellular diazotrophic cyanobacterium important in the marine nitrogen cycle.</title>
        <authorList>
            <person name="Welsh E.A."/>
            <person name="Liberton M."/>
            <person name="Stoeckel J."/>
            <person name="Loh T."/>
            <person name="Elvitigala T."/>
            <person name="Wang C."/>
            <person name="Wollam A."/>
            <person name="Fulton R.S."/>
            <person name="Clifton S.W."/>
            <person name="Jacobs J.M."/>
            <person name="Aurora R."/>
            <person name="Ghosh B.K."/>
            <person name="Sherman L.A."/>
            <person name="Smith R.D."/>
            <person name="Wilson R.K."/>
            <person name="Pakrasi H.B."/>
        </authorList>
    </citation>
    <scope>NUCLEOTIDE SEQUENCE [LARGE SCALE GENOMIC DNA]</scope>
    <source>
        <strain evidence="8">ATCC 51142 / BH68</strain>
    </source>
</reference>